<sequence length="160" mass="17300">MTNKPKAIGTAGETAVVRYLRLNGFEGAERLALHGTQDEGDATLCPGVMVEVKSGHAAETASDNQIIDWAVETEIERVNRGADIGLLVLKRKGKGAANAGQWWCILPGWAFHYLARCQYLSFDSPAMSYGLKLPPVRLTLAEVAAMLRRAGYGTPIEGQN</sequence>
<evidence type="ECO:0008006" key="2">
    <source>
        <dbReference type="Google" id="ProtNLM"/>
    </source>
</evidence>
<evidence type="ECO:0000313" key="1">
    <source>
        <dbReference type="EMBL" id="QOL00360.1"/>
    </source>
</evidence>
<protein>
    <recommendedName>
        <fullName evidence="2">Holliday junction resolvase</fullName>
    </recommendedName>
</protein>
<dbReference type="AlphaFoldDB" id="A0A7L9QBX6"/>
<reference evidence="1" key="1">
    <citation type="submission" date="2020-09" db="EMBL/GenBank/DDBJ databases">
        <title>A new high-throughput screening method to detect antimicrobial volatiles from metagenomic clone libraries.</title>
        <authorList>
            <person name="Stocker F."/>
            <person name="Obermeier M."/>
            <person name="Resch K."/>
            <person name="Berg G."/>
            <person name="Mueller Bogota C.A."/>
        </authorList>
    </citation>
    <scope>NUCLEOTIDE SEQUENCE</scope>
</reference>
<organism evidence="1">
    <name type="scientific">uncultured organism</name>
    <dbReference type="NCBI Taxonomy" id="155900"/>
    <lineage>
        <taxon>unclassified sequences</taxon>
        <taxon>environmental samples</taxon>
    </lineage>
</organism>
<accession>A0A7L9QBX6</accession>
<proteinExistence type="predicted"/>
<dbReference type="EMBL" id="MW000467">
    <property type="protein sequence ID" value="QOL00360.1"/>
    <property type="molecule type" value="Genomic_DNA"/>
</dbReference>
<name>A0A7L9QBX6_9ZZZZ</name>